<dbReference type="UniPathway" id="UPA00034">
    <property type="reaction ID" value="UER00015"/>
</dbReference>
<evidence type="ECO:0000256" key="5">
    <source>
        <dbReference type="ARBA" id="ARBA00010122"/>
    </source>
</evidence>
<evidence type="ECO:0000256" key="8">
    <source>
        <dbReference type="ARBA" id="ARBA00022741"/>
    </source>
</evidence>
<dbReference type="GO" id="GO:0004072">
    <property type="term" value="F:aspartate kinase activity"/>
    <property type="evidence" value="ECO:0007669"/>
    <property type="project" value="UniProtKB-EC"/>
</dbReference>
<dbReference type="UniPathway" id="UPA00051">
    <property type="reaction ID" value="UER00462"/>
</dbReference>
<dbReference type="EC" id="2.7.2.4" evidence="14"/>
<evidence type="ECO:0000256" key="6">
    <source>
        <dbReference type="ARBA" id="ARBA00022605"/>
    </source>
</evidence>
<evidence type="ECO:0000256" key="14">
    <source>
        <dbReference type="RuleBase" id="RU003448"/>
    </source>
</evidence>
<comment type="catalytic activity">
    <reaction evidence="13 14">
        <text>L-aspartate + ATP = 4-phospho-L-aspartate + ADP</text>
        <dbReference type="Rhea" id="RHEA:23776"/>
        <dbReference type="ChEBI" id="CHEBI:29991"/>
        <dbReference type="ChEBI" id="CHEBI:30616"/>
        <dbReference type="ChEBI" id="CHEBI:57535"/>
        <dbReference type="ChEBI" id="CHEBI:456216"/>
        <dbReference type="EC" id="2.7.2.4"/>
    </reaction>
</comment>
<evidence type="ECO:0000256" key="2">
    <source>
        <dbReference type="ARBA" id="ARBA00004766"/>
    </source>
</evidence>
<evidence type="ECO:0000313" key="18">
    <source>
        <dbReference type="Proteomes" id="UP000244338"/>
    </source>
</evidence>
<keyword evidence="9 14" id="KW-0418">Kinase</keyword>
<dbReference type="InterPro" id="IPR018042">
    <property type="entry name" value="Aspartate_kinase_CS"/>
</dbReference>
<dbReference type="AlphaFoldDB" id="A0A2R6XXB0"/>
<keyword evidence="10" id="KW-0067">ATP-binding</keyword>
<comment type="pathway">
    <text evidence="3 15">Amino-acid biosynthesis; L-methionine biosynthesis via de novo pathway; L-homoserine from L-aspartate: step 1/3.</text>
</comment>
<dbReference type="EMBL" id="PEBX01000214">
    <property type="protein sequence ID" value="PTQ55057.1"/>
    <property type="molecule type" value="Genomic_DNA"/>
</dbReference>
<evidence type="ECO:0000256" key="10">
    <source>
        <dbReference type="ARBA" id="ARBA00022840"/>
    </source>
</evidence>
<dbReference type="GO" id="GO:0005829">
    <property type="term" value="C:cytosol"/>
    <property type="evidence" value="ECO:0007669"/>
    <property type="project" value="TreeGrafter"/>
</dbReference>
<evidence type="ECO:0000256" key="11">
    <source>
        <dbReference type="ARBA" id="ARBA00022915"/>
    </source>
</evidence>
<dbReference type="GO" id="GO:0009090">
    <property type="term" value="P:homoserine biosynthetic process"/>
    <property type="evidence" value="ECO:0007669"/>
    <property type="project" value="TreeGrafter"/>
</dbReference>
<keyword evidence="8" id="KW-0547">Nucleotide-binding</keyword>
<keyword evidence="7 14" id="KW-0808">Transferase</keyword>
<accession>A0A2R6XXB0</accession>
<dbReference type="Gene3D" id="3.40.1160.10">
    <property type="entry name" value="Acetylglutamate kinase-like"/>
    <property type="match status" value="1"/>
</dbReference>
<dbReference type="GO" id="GO:0005524">
    <property type="term" value="F:ATP binding"/>
    <property type="evidence" value="ECO:0007669"/>
    <property type="project" value="UniProtKB-KW"/>
</dbReference>
<name>A0A2R6XXB0_9BACL</name>
<evidence type="ECO:0000256" key="12">
    <source>
        <dbReference type="ARBA" id="ARBA00023154"/>
    </source>
</evidence>
<dbReference type="GO" id="GO:0009089">
    <property type="term" value="P:lysine biosynthetic process via diaminopimelate"/>
    <property type="evidence" value="ECO:0007669"/>
    <property type="project" value="UniProtKB-UniPathway"/>
</dbReference>
<keyword evidence="11" id="KW-0220">Diaminopimelate biosynthesis</keyword>
<evidence type="ECO:0000313" key="17">
    <source>
        <dbReference type="EMBL" id="PTQ55057.1"/>
    </source>
</evidence>
<comment type="pathway">
    <text evidence="2 15">Amino-acid biosynthesis; L-lysine biosynthesis via DAP pathway; (S)-tetrahydrodipicolinate from L-aspartate: step 1/4.</text>
</comment>
<evidence type="ECO:0000256" key="3">
    <source>
        <dbReference type="ARBA" id="ARBA00004986"/>
    </source>
</evidence>
<sequence>MLVVQKYGGSSLATVDHLKTVAEKIMKDRARGLNLVIVTSAMGKTTDELLKLAYAVHPEPEKRELDCLLSTGEMVSAALLALKLLERGVKARALTGAQAGMLTDDRHSEATPLALHAERLKTLLADGVIPVITGFQGMTIGGEITTLGRGGSDTSAAYLAYALGAARVEIYTDVEAIYDKDPRRTPEAVKYSELSYEQALELAENGAKVLHPAAIRWAMRGRVPLLVAHYASRAPYSEGTWVTDVPANIAAMRTTTMVESNMLSKEINS</sequence>
<protein>
    <recommendedName>
        <fullName evidence="14">Aspartokinase</fullName>
        <ecNumber evidence="14">2.7.2.4</ecNumber>
    </recommendedName>
</protein>
<evidence type="ECO:0000256" key="7">
    <source>
        <dbReference type="ARBA" id="ARBA00022679"/>
    </source>
</evidence>
<comment type="similarity">
    <text evidence="5 14">Belongs to the aspartokinase family.</text>
</comment>
<proteinExistence type="inferred from homology"/>
<comment type="caution">
    <text evidence="17">The sequence shown here is derived from an EMBL/GenBank/DDBJ whole genome shotgun (WGS) entry which is preliminary data.</text>
</comment>
<evidence type="ECO:0000256" key="4">
    <source>
        <dbReference type="ARBA" id="ARBA00005139"/>
    </source>
</evidence>
<dbReference type="SUPFAM" id="SSF53633">
    <property type="entry name" value="Carbamate kinase-like"/>
    <property type="match status" value="1"/>
</dbReference>
<evidence type="ECO:0000256" key="1">
    <source>
        <dbReference type="ARBA" id="ARBA00003121"/>
    </source>
</evidence>
<dbReference type="InterPro" id="IPR001048">
    <property type="entry name" value="Asp/Glu/Uridylate_kinase"/>
</dbReference>
<comment type="pathway">
    <text evidence="4 15">Amino-acid biosynthesis; L-threonine biosynthesis; L-threonine from L-aspartate: step 1/5.</text>
</comment>
<evidence type="ECO:0000259" key="16">
    <source>
        <dbReference type="Pfam" id="PF00696"/>
    </source>
</evidence>
<dbReference type="InterPro" id="IPR001341">
    <property type="entry name" value="Asp_kinase"/>
</dbReference>
<dbReference type="NCBIfam" id="TIGR00657">
    <property type="entry name" value="asp_kinases"/>
    <property type="match status" value="1"/>
</dbReference>
<dbReference type="PANTHER" id="PTHR21499">
    <property type="entry name" value="ASPARTATE KINASE"/>
    <property type="match status" value="1"/>
</dbReference>
<dbReference type="Pfam" id="PF00696">
    <property type="entry name" value="AA_kinase"/>
    <property type="match status" value="1"/>
</dbReference>
<feature type="domain" description="Aspartate/glutamate/uridylate kinase" evidence="16">
    <location>
        <begin position="1"/>
        <end position="228"/>
    </location>
</feature>
<dbReference type="UniPathway" id="UPA00050">
    <property type="reaction ID" value="UER00461"/>
</dbReference>
<organism evidence="17 18">
    <name type="scientific">Candidatus Carbonibacillus altaicus</name>
    <dbReference type="NCBI Taxonomy" id="2163959"/>
    <lineage>
        <taxon>Bacteria</taxon>
        <taxon>Bacillati</taxon>
        <taxon>Bacillota</taxon>
        <taxon>Bacilli</taxon>
        <taxon>Bacillales</taxon>
        <taxon>Candidatus Carbonibacillus</taxon>
    </lineage>
</organism>
<dbReference type="Proteomes" id="UP000244338">
    <property type="component" value="Unassembled WGS sequence"/>
</dbReference>
<dbReference type="PROSITE" id="PS00324">
    <property type="entry name" value="ASPARTOKINASE"/>
    <property type="match status" value="1"/>
</dbReference>
<dbReference type="GO" id="GO:0019877">
    <property type="term" value="P:diaminopimelate biosynthetic process"/>
    <property type="evidence" value="ECO:0007669"/>
    <property type="project" value="UniProtKB-KW"/>
</dbReference>
<evidence type="ECO:0000256" key="15">
    <source>
        <dbReference type="RuleBase" id="RU004249"/>
    </source>
</evidence>
<reference evidence="18" key="1">
    <citation type="journal article" date="2018" name="Sci. Rep.">
        <title>Lignite coal burning seam in the remote Altai Mountains harbors a hydrogen-driven thermophilic microbial community.</title>
        <authorList>
            <person name="Kadnikov V.V."/>
            <person name="Mardanov A.V."/>
            <person name="Ivasenko D.A."/>
            <person name="Antsiferov D.V."/>
            <person name="Beletsky A.V."/>
            <person name="Karnachuk O.V."/>
            <person name="Ravin N.V."/>
        </authorList>
    </citation>
    <scope>NUCLEOTIDE SEQUENCE [LARGE SCALE GENOMIC DNA]</scope>
</reference>
<dbReference type="PANTHER" id="PTHR21499:SF3">
    <property type="entry name" value="ASPARTOKINASE"/>
    <property type="match status" value="1"/>
</dbReference>
<dbReference type="CDD" id="cd04246">
    <property type="entry name" value="AAK_AK-DapG-like"/>
    <property type="match status" value="1"/>
</dbReference>
<gene>
    <name evidence="17" type="ORF">BSOLF_0773</name>
</gene>
<dbReference type="InterPro" id="IPR036393">
    <property type="entry name" value="AceGlu_kinase-like_sf"/>
</dbReference>
<dbReference type="GO" id="GO:0009088">
    <property type="term" value="P:threonine biosynthetic process"/>
    <property type="evidence" value="ECO:0007669"/>
    <property type="project" value="UniProtKB-UniPathway"/>
</dbReference>
<evidence type="ECO:0000256" key="13">
    <source>
        <dbReference type="ARBA" id="ARBA00047872"/>
    </source>
</evidence>
<comment type="function">
    <text evidence="1">Catalyzes the phosphorylation of the beta-carboxyl group of aspartic acid with ATP to yield 4-phospho-L-aspartate, which is involved in the branched biosynthetic pathway leading to the biosynthesis of amino acids threonine, isoleucine and methionine.</text>
</comment>
<keyword evidence="12" id="KW-0457">Lysine biosynthesis</keyword>
<keyword evidence="6 15" id="KW-0028">Amino-acid biosynthesis</keyword>
<evidence type="ECO:0000256" key="9">
    <source>
        <dbReference type="ARBA" id="ARBA00022777"/>
    </source>
</evidence>